<evidence type="ECO:0000313" key="2">
    <source>
        <dbReference type="EMBL" id="EJU06623.1"/>
    </source>
</evidence>
<sequence length="195" mass="20188">MHFLRTLLPFMAASFAVAGVIPLDHASLVAKDLAGRQGIDAPTVVAIIQALAAQVSSLEETIETASGLSTSAQVSALSQNITSSLNTIITEINQSVGASTGVVFSDPTSCQEIGDALNQFATVLDNTFHVLISEAPVFLNFNSAAPIAQELGVIQPEIDTLANVIIQALPCQTQAVKQGQALLDNDFSSAIAALA</sequence>
<evidence type="ECO:0000313" key="3">
    <source>
        <dbReference type="Proteomes" id="UP000030653"/>
    </source>
</evidence>
<dbReference type="HOGENOM" id="CLU_1283217_0_0_1"/>
<keyword evidence="1" id="KW-0732">Signal</keyword>
<keyword evidence="3" id="KW-1185">Reference proteome</keyword>
<organism evidence="2 3">
    <name type="scientific">Dacryopinax primogenitus (strain DJM 731)</name>
    <name type="common">Brown rot fungus</name>
    <dbReference type="NCBI Taxonomy" id="1858805"/>
    <lineage>
        <taxon>Eukaryota</taxon>
        <taxon>Fungi</taxon>
        <taxon>Dikarya</taxon>
        <taxon>Basidiomycota</taxon>
        <taxon>Agaricomycotina</taxon>
        <taxon>Dacrymycetes</taxon>
        <taxon>Dacrymycetales</taxon>
        <taxon>Dacrymycetaceae</taxon>
        <taxon>Dacryopinax</taxon>
    </lineage>
</organism>
<gene>
    <name evidence="2" type="ORF">DACRYDRAFT_103572</name>
</gene>
<dbReference type="EMBL" id="JH795855">
    <property type="protein sequence ID" value="EJU06623.1"/>
    <property type="molecule type" value="Genomic_DNA"/>
</dbReference>
<feature type="signal peptide" evidence="1">
    <location>
        <begin position="1"/>
        <end position="18"/>
    </location>
</feature>
<dbReference type="RefSeq" id="XP_040633517.1">
    <property type="nucleotide sequence ID" value="XM_040767779.1"/>
</dbReference>
<accession>M5GH50</accession>
<proteinExistence type="predicted"/>
<reference evidence="2 3" key="1">
    <citation type="journal article" date="2012" name="Science">
        <title>The Paleozoic origin of enzymatic lignin decomposition reconstructed from 31 fungal genomes.</title>
        <authorList>
            <person name="Floudas D."/>
            <person name="Binder M."/>
            <person name="Riley R."/>
            <person name="Barry K."/>
            <person name="Blanchette R.A."/>
            <person name="Henrissat B."/>
            <person name="Martinez A.T."/>
            <person name="Otillar R."/>
            <person name="Spatafora J.W."/>
            <person name="Yadav J.S."/>
            <person name="Aerts A."/>
            <person name="Benoit I."/>
            <person name="Boyd A."/>
            <person name="Carlson A."/>
            <person name="Copeland A."/>
            <person name="Coutinho P.M."/>
            <person name="de Vries R.P."/>
            <person name="Ferreira P."/>
            <person name="Findley K."/>
            <person name="Foster B."/>
            <person name="Gaskell J."/>
            <person name="Glotzer D."/>
            <person name="Gorecki P."/>
            <person name="Heitman J."/>
            <person name="Hesse C."/>
            <person name="Hori C."/>
            <person name="Igarashi K."/>
            <person name="Jurgens J.A."/>
            <person name="Kallen N."/>
            <person name="Kersten P."/>
            <person name="Kohler A."/>
            <person name="Kuees U."/>
            <person name="Kumar T.K.A."/>
            <person name="Kuo A."/>
            <person name="LaButti K."/>
            <person name="Larrondo L.F."/>
            <person name="Lindquist E."/>
            <person name="Ling A."/>
            <person name="Lombard V."/>
            <person name="Lucas S."/>
            <person name="Lundell T."/>
            <person name="Martin R."/>
            <person name="McLaughlin D.J."/>
            <person name="Morgenstern I."/>
            <person name="Morin E."/>
            <person name="Murat C."/>
            <person name="Nagy L.G."/>
            <person name="Nolan M."/>
            <person name="Ohm R.A."/>
            <person name="Patyshakuliyeva A."/>
            <person name="Rokas A."/>
            <person name="Ruiz-Duenas F.J."/>
            <person name="Sabat G."/>
            <person name="Salamov A."/>
            <person name="Samejima M."/>
            <person name="Schmutz J."/>
            <person name="Slot J.C."/>
            <person name="St John F."/>
            <person name="Stenlid J."/>
            <person name="Sun H."/>
            <person name="Sun S."/>
            <person name="Syed K."/>
            <person name="Tsang A."/>
            <person name="Wiebenga A."/>
            <person name="Young D."/>
            <person name="Pisabarro A."/>
            <person name="Eastwood D.C."/>
            <person name="Martin F."/>
            <person name="Cullen D."/>
            <person name="Grigoriev I.V."/>
            <person name="Hibbett D.S."/>
        </authorList>
    </citation>
    <scope>NUCLEOTIDE SEQUENCE [LARGE SCALE GENOMIC DNA]</scope>
    <source>
        <strain evidence="2 3">DJM-731 SS1</strain>
    </source>
</reference>
<name>M5GH50_DACPD</name>
<evidence type="ECO:0008006" key="4">
    <source>
        <dbReference type="Google" id="ProtNLM"/>
    </source>
</evidence>
<protein>
    <recommendedName>
        <fullName evidence="4">Hydrophobic surface binding protein</fullName>
    </recommendedName>
</protein>
<feature type="chain" id="PRO_5004067774" description="Hydrophobic surface binding protein" evidence="1">
    <location>
        <begin position="19"/>
        <end position="195"/>
    </location>
</feature>
<evidence type="ECO:0000256" key="1">
    <source>
        <dbReference type="SAM" id="SignalP"/>
    </source>
</evidence>
<dbReference type="GeneID" id="63682841"/>
<dbReference type="Proteomes" id="UP000030653">
    <property type="component" value="Unassembled WGS sequence"/>
</dbReference>
<dbReference type="AlphaFoldDB" id="M5GH50"/>